<keyword evidence="4 8" id="KW-0547">Nucleotide-binding</keyword>
<keyword evidence="2 8" id="KW-0808">Transferase</keyword>
<evidence type="ECO:0000259" key="9">
    <source>
        <dbReference type="Pfam" id="PF12804"/>
    </source>
</evidence>
<evidence type="ECO:0000256" key="1">
    <source>
        <dbReference type="ARBA" id="ARBA00022490"/>
    </source>
</evidence>
<proteinExistence type="inferred from homology"/>
<comment type="similarity">
    <text evidence="8">Belongs to the MobA family.</text>
</comment>
<organism evidence="10 11">
    <name type="scientific">Minwuia thermotolerans</name>
    <dbReference type="NCBI Taxonomy" id="2056226"/>
    <lineage>
        <taxon>Bacteria</taxon>
        <taxon>Pseudomonadati</taxon>
        <taxon>Pseudomonadota</taxon>
        <taxon>Alphaproteobacteria</taxon>
        <taxon>Minwuiales</taxon>
        <taxon>Minwuiaceae</taxon>
        <taxon>Minwuia</taxon>
    </lineage>
</organism>
<evidence type="ECO:0000313" key="11">
    <source>
        <dbReference type="Proteomes" id="UP000229498"/>
    </source>
</evidence>
<dbReference type="InterPro" id="IPR025877">
    <property type="entry name" value="MobA-like_NTP_Trfase"/>
</dbReference>
<reference evidence="10 11" key="1">
    <citation type="submission" date="2017-11" db="EMBL/GenBank/DDBJ databases">
        <title>Draft genome sequence of Rhizobiales bacterium SY3-13.</title>
        <authorList>
            <person name="Sun C."/>
        </authorList>
    </citation>
    <scope>NUCLEOTIDE SEQUENCE [LARGE SCALE GENOMIC DNA]</scope>
    <source>
        <strain evidence="10 11">SY3-13</strain>
    </source>
</reference>
<keyword evidence="11" id="KW-1185">Reference proteome</keyword>
<dbReference type="Gene3D" id="3.90.550.10">
    <property type="entry name" value="Spore Coat Polysaccharide Biosynthesis Protein SpsA, Chain A"/>
    <property type="match status" value="1"/>
</dbReference>
<keyword evidence="7 8" id="KW-0501">Molybdenum cofactor biosynthesis</keyword>
<dbReference type="PANTHER" id="PTHR19136">
    <property type="entry name" value="MOLYBDENUM COFACTOR GUANYLYLTRANSFERASE"/>
    <property type="match status" value="1"/>
</dbReference>
<dbReference type="GO" id="GO:0005525">
    <property type="term" value="F:GTP binding"/>
    <property type="evidence" value="ECO:0007669"/>
    <property type="project" value="UniProtKB-UniRule"/>
</dbReference>
<dbReference type="HAMAP" id="MF_00316">
    <property type="entry name" value="MobA"/>
    <property type="match status" value="1"/>
</dbReference>
<keyword evidence="10" id="KW-0548">Nucleotidyltransferase</keyword>
<feature type="binding site" evidence="8">
    <location>
        <position position="6"/>
    </location>
    <ligand>
        <name>GTP</name>
        <dbReference type="ChEBI" id="CHEBI:37565"/>
    </ligand>
</feature>
<dbReference type="AlphaFoldDB" id="A0A2M9G698"/>
<keyword evidence="6 8" id="KW-0342">GTP-binding</keyword>
<comment type="subunit">
    <text evidence="8">Monomer.</text>
</comment>
<dbReference type="InterPro" id="IPR029044">
    <property type="entry name" value="Nucleotide-diphossugar_trans"/>
</dbReference>
<evidence type="ECO:0000256" key="7">
    <source>
        <dbReference type="ARBA" id="ARBA00023150"/>
    </source>
</evidence>
<evidence type="ECO:0000256" key="6">
    <source>
        <dbReference type="ARBA" id="ARBA00023134"/>
    </source>
</evidence>
<comment type="subcellular location">
    <subcellularLocation>
        <location evidence="8">Cytoplasm</location>
    </subcellularLocation>
</comment>
<dbReference type="EMBL" id="PHIG01000007">
    <property type="protein sequence ID" value="PJK31238.1"/>
    <property type="molecule type" value="Genomic_DNA"/>
</dbReference>
<evidence type="ECO:0000256" key="2">
    <source>
        <dbReference type="ARBA" id="ARBA00022679"/>
    </source>
</evidence>
<dbReference type="PANTHER" id="PTHR19136:SF81">
    <property type="entry name" value="MOLYBDENUM COFACTOR GUANYLYLTRANSFERASE"/>
    <property type="match status" value="1"/>
</dbReference>
<dbReference type="SUPFAM" id="SSF53448">
    <property type="entry name" value="Nucleotide-diphospho-sugar transferases"/>
    <property type="match status" value="1"/>
</dbReference>
<evidence type="ECO:0000256" key="4">
    <source>
        <dbReference type="ARBA" id="ARBA00022741"/>
    </source>
</evidence>
<keyword evidence="5 8" id="KW-0460">Magnesium</keyword>
<dbReference type="GO" id="GO:0046872">
    <property type="term" value="F:metal ion binding"/>
    <property type="evidence" value="ECO:0007669"/>
    <property type="project" value="UniProtKB-KW"/>
</dbReference>
<feature type="binding site" evidence="8">
    <location>
        <position position="34"/>
    </location>
    <ligand>
        <name>GTP</name>
        <dbReference type="ChEBI" id="CHEBI:37565"/>
    </ligand>
</feature>
<dbReference type="GO" id="GO:0061603">
    <property type="term" value="F:molybdenum cofactor guanylyltransferase activity"/>
    <property type="evidence" value="ECO:0007669"/>
    <property type="project" value="UniProtKB-EC"/>
</dbReference>
<keyword evidence="3 8" id="KW-0479">Metal-binding</keyword>
<comment type="caution">
    <text evidence="8">Lacks conserved residue(s) required for the propagation of feature annotation.</text>
</comment>
<dbReference type="OrthoDB" id="9788394at2"/>
<comment type="function">
    <text evidence="8">Transfers a GMP moiety from GTP to Mo-molybdopterin (Mo-MPT) cofactor (Moco or molybdenum cofactor) to form Mo-molybdopterin guanine dinucleotide (Mo-MGD) cofactor.</text>
</comment>
<accession>A0A2M9G698</accession>
<comment type="domain">
    <text evidence="8">The N-terminal domain determines nucleotide recognition and specific binding, while the C-terminal domain determines the specific binding to the target protein.</text>
</comment>
<feature type="binding site" evidence="8">
    <location>
        <position position="87"/>
    </location>
    <ligand>
        <name>Mg(2+)</name>
        <dbReference type="ChEBI" id="CHEBI:18420"/>
    </ligand>
</feature>
<dbReference type="GO" id="GO:0005737">
    <property type="term" value="C:cytoplasm"/>
    <property type="evidence" value="ECO:0007669"/>
    <property type="project" value="UniProtKB-SubCell"/>
</dbReference>
<dbReference type="InterPro" id="IPR013482">
    <property type="entry name" value="Molybde_CF_guanTrfase"/>
</dbReference>
<comment type="caution">
    <text evidence="10">The sequence shown here is derived from an EMBL/GenBank/DDBJ whole genome shotgun (WGS) entry which is preliminary data.</text>
</comment>
<name>A0A2M9G698_9PROT</name>
<keyword evidence="1 8" id="KW-0963">Cytoplasm</keyword>
<evidence type="ECO:0000256" key="5">
    <source>
        <dbReference type="ARBA" id="ARBA00022842"/>
    </source>
</evidence>
<evidence type="ECO:0000256" key="3">
    <source>
        <dbReference type="ARBA" id="ARBA00022723"/>
    </source>
</evidence>
<protein>
    <recommendedName>
        <fullName evidence="8">Molybdenum cofactor guanylyltransferase</fullName>
        <shortName evidence="8">MoCo guanylyltransferase</shortName>
        <ecNumber evidence="8">2.7.7.77</ecNumber>
    </recommendedName>
    <alternativeName>
        <fullName evidence="8">GTP:molybdopterin guanylyltransferase</fullName>
    </alternativeName>
    <alternativeName>
        <fullName evidence="8">Mo-MPT guanylyltransferase</fullName>
    </alternativeName>
    <alternativeName>
        <fullName evidence="8">Molybdopterin guanylyltransferase</fullName>
    </alternativeName>
    <alternativeName>
        <fullName evidence="8">Molybdopterin-guanine dinucleotide synthase</fullName>
        <shortName evidence="8">MGD synthase</shortName>
    </alternativeName>
</protein>
<dbReference type="GO" id="GO:1902758">
    <property type="term" value="P:bis(molybdopterin guanine dinucleotide)molybdenum biosynthetic process"/>
    <property type="evidence" value="ECO:0007669"/>
    <property type="project" value="TreeGrafter"/>
</dbReference>
<comment type="cofactor">
    <cofactor evidence="8">
        <name>Mg(2+)</name>
        <dbReference type="ChEBI" id="CHEBI:18420"/>
    </cofactor>
</comment>
<dbReference type="Proteomes" id="UP000229498">
    <property type="component" value="Unassembled WGS sequence"/>
</dbReference>
<feature type="domain" description="MobA-like NTP transferase" evidence="9">
    <location>
        <begin position="1"/>
        <end position="148"/>
    </location>
</feature>
<feature type="binding site" evidence="8">
    <location>
        <position position="87"/>
    </location>
    <ligand>
        <name>GTP</name>
        <dbReference type="ChEBI" id="CHEBI:37565"/>
    </ligand>
</feature>
<gene>
    <name evidence="8" type="primary">mobA</name>
    <name evidence="10" type="ORF">CVT23_03140</name>
</gene>
<dbReference type="CDD" id="cd02503">
    <property type="entry name" value="MobA"/>
    <property type="match status" value="1"/>
</dbReference>
<evidence type="ECO:0000256" key="8">
    <source>
        <dbReference type="HAMAP-Rule" id="MF_00316"/>
    </source>
</evidence>
<dbReference type="Pfam" id="PF12804">
    <property type="entry name" value="NTP_transf_3"/>
    <property type="match status" value="1"/>
</dbReference>
<sequence>MGGGQKALLELGRRPLVAHAIARLTPQVAALALNVNAEMAAYERFGLPLVADTVPGFAGPLAGILAGMDWAAGAHPEGSLLLSAPTDAPFLPDDMAARLGAALTDEAAAVAVCASGGRHHPVAALWRMDLRESLREALTARDIRKIDRFTAEHRVALVEWPATPSDPFFNVNRPEDLTRAEALLG</sequence>
<evidence type="ECO:0000313" key="10">
    <source>
        <dbReference type="EMBL" id="PJK31238.1"/>
    </source>
</evidence>
<dbReference type="EC" id="2.7.7.77" evidence="8"/>
<comment type="catalytic activity">
    <reaction evidence="8">
        <text>Mo-molybdopterin + GTP + H(+) = Mo-molybdopterin guanine dinucleotide + diphosphate</text>
        <dbReference type="Rhea" id="RHEA:34243"/>
        <dbReference type="ChEBI" id="CHEBI:15378"/>
        <dbReference type="ChEBI" id="CHEBI:33019"/>
        <dbReference type="ChEBI" id="CHEBI:37565"/>
        <dbReference type="ChEBI" id="CHEBI:71302"/>
        <dbReference type="ChEBI" id="CHEBI:71310"/>
        <dbReference type="EC" id="2.7.7.77"/>
    </reaction>
</comment>
<dbReference type="NCBIfam" id="TIGR02665">
    <property type="entry name" value="molyb_mobA"/>
    <property type="match status" value="1"/>
</dbReference>
<feature type="binding site" evidence="8">
    <location>
        <position position="52"/>
    </location>
    <ligand>
        <name>GTP</name>
        <dbReference type="ChEBI" id="CHEBI:37565"/>
    </ligand>
</feature>